<evidence type="ECO:0000256" key="1">
    <source>
        <dbReference type="ARBA" id="ARBA00006484"/>
    </source>
</evidence>
<keyword evidence="2" id="KW-0560">Oxidoreductase</keyword>
<dbReference type="InterPro" id="IPR002347">
    <property type="entry name" value="SDR_fam"/>
</dbReference>
<reference evidence="4" key="1">
    <citation type="submission" date="2022-11" db="UniProtKB">
        <authorList>
            <consortium name="WormBaseParasite"/>
        </authorList>
    </citation>
    <scope>IDENTIFICATION</scope>
</reference>
<keyword evidence="3" id="KW-1185">Reference proteome</keyword>
<dbReference type="GO" id="GO:0016491">
    <property type="term" value="F:oxidoreductase activity"/>
    <property type="evidence" value="ECO:0007669"/>
    <property type="project" value="UniProtKB-KW"/>
</dbReference>
<evidence type="ECO:0000256" key="2">
    <source>
        <dbReference type="ARBA" id="ARBA00023002"/>
    </source>
</evidence>
<dbReference type="PANTHER" id="PTHR24320:SF288">
    <property type="entry name" value="RETINOL DEHYDROGENASE 14"/>
    <property type="match status" value="1"/>
</dbReference>
<proteinExistence type="inferred from homology"/>
<name>A0A915CYI7_9BILA</name>
<dbReference type="WBParaSite" id="jg13625">
    <property type="protein sequence ID" value="jg13625"/>
    <property type="gene ID" value="jg13625"/>
</dbReference>
<dbReference type="Pfam" id="PF00106">
    <property type="entry name" value="adh_short"/>
    <property type="match status" value="1"/>
</dbReference>
<protein>
    <submittedName>
        <fullName evidence="4">Uncharacterized protein</fullName>
    </submittedName>
</protein>
<accession>A0A915CYI7</accession>
<sequence length="144" mass="16517">MAPRDYKRTILITGATDGIGRQLALELSSKTEENFVIIHGRCKRKCEETLEYLIHENKLRPLSSNLDYVAADFSHLNETCRMAEEVKLRFPKLNVFVGCASILVPRKMKSDDALELTIQVNHLSHYILWNSLLPLLESNALQEY</sequence>
<dbReference type="PANTHER" id="PTHR24320">
    <property type="entry name" value="RETINOL DEHYDROGENASE"/>
    <property type="match status" value="1"/>
</dbReference>
<dbReference type="SUPFAM" id="SSF51735">
    <property type="entry name" value="NAD(P)-binding Rossmann-fold domains"/>
    <property type="match status" value="1"/>
</dbReference>
<dbReference type="Gene3D" id="3.40.50.720">
    <property type="entry name" value="NAD(P)-binding Rossmann-like Domain"/>
    <property type="match status" value="1"/>
</dbReference>
<dbReference type="Proteomes" id="UP000887574">
    <property type="component" value="Unplaced"/>
</dbReference>
<evidence type="ECO:0000313" key="4">
    <source>
        <dbReference type="WBParaSite" id="jg13625"/>
    </source>
</evidence>
<evidence type="ECO:0000313" key="3">
    <source>
        <dbReference type="Proteomes" id="UP000887574"/>
    </source>
</evidence>
<dbReference type="InterPro" id="IPR036291">
    <property type="entry name" value="NAD(P)-bd_dom_sf"/>
</dbReference>
<comment type="similarity">
    <text evidence="1">Belongs to the short-chain dehydrogenases/reductases (SDR) family.</text>
</comment>
<organism evidence="3 4">
    <name type="scientific">Ditylenchus dipsaci</name>
    <dbReference type="NCBI Taxonomy" id="166011"/>
    <lineage>
        <taxon>Eukaryota</taxon>
        <taxon>Metazoa</taxon>
        <taxon>Ecdysozoa</taxon>
        <taxon>Nematoda</taxon>
        <taxon>Chromadorea</taxon>
        <taxon>Rhabditida</taxon>
        <taxon>Tylenchina</taxon>
        <taxon>Tylenchomorpha</taxon>
        <taxon>Sphaerularioidea</taxon>
        <taxon>Anguinidae</taxon>
        <taxon>Anguininae</taxon>
        <taxon>Ditylenchus</taxon>
    </lineage>
</organism>
<dbReference type="AlphaFoldDB" id="A0A915CYI7"/>